<keyword evidence="2 7" id="KW-0489">Methyltransferase</keyword>
<keyword evidence="5" id="KW-0680">Restriction system</keyword>
<dbReference type="GO" id="GO:0003677">
    <property type="term" value="F:DNA binding"/>
    <property type="evidence" value="ECO:0007669"/>
    <property type="project" value="TreeGrafter"/>
</dbReference>
<dbReference type="NCBIfam" id="TIGR00675">
    <property type="entry name" value="dcm"/>
    <property type="match status" value="1"/>
</dbReference>
<evidence type="ECO:0000256" key="6">
    <source>
        <dbReference type="ARBA" id="ARBA00047422"/>
    </source>
</evidence>
<sequence length="353" mass="39708">MSKIDVKAIDFFCGGGGMTQGLIQSGVNVLAGVDLDEEAKETYEINNQPSVFVQGDINDLPLNYFEENFAVKKNDDNMIFVGCSPCQFYSIINTDRSRSKQGKDLLMSFARFVDYYNPGFVLVENVPGILSNPKSILPKFLKFLTKKGYVFDHQIVDLSYYNVPQTRTRYSLIASRVHEDIQLPTKNEERALLKDYIGEQHGFPRIKAGHRDISEFNHTTAGLSDVSLERLALTPKDGGNRLAWKDYPELQLACFIGKDNSFVDTYGRMFWDKPASTITTRFFSVSNGRFAHPEEDRAISLREGATLQTFPKSYIFKTTSIGATARLIGNAVPPEYARLLGEAIKNKITEDNS</sequence>
<dbReference type="GO" id="GO:0003886">
    <property type="term" value="F:DNA (cytosine-5-)-methyltransferase activity"/>
    <property type="evidence" value="ECO:0007669"/>
    <property type="project" value="UniProtKB-EC"/>
</dbReference>
<dbReference type="InterPro" id="IPR029063">
    <property type="entry name" value="SAM-dependent_MTases_sf"/>
</dbReference>
<reference evidence="9" key="2">
    <citation type="submission" date="2021-04" db="EMBL/GenBank/DDBJ databases">
        <authorList>
            <person name="Gilroy R."/>
        </authorList>
    </citation>
    <scope>NUCLEOTIDE SEQUENCE</scope>
    <source>
        <strain evidence="9">CHK160-9182</strain>
    </source>
</reference>
<evidence type="ECO:0000256" key="2">
    <source>
        <dbReference type="ARBA" id="ARBA00022603"/>
    </source>
</evidence>
<dbReference type="PANTHER" id="PTHR10629:SF52">
    <property type="entry name" value="DNA (CYTOSINE-5)-METHYLTRANSFERASE 1"/>
    <property type="match status" value="1"/>
</dbReference>
<dbReference type="GO" id="GO:0009307">
    <property type="term" value="P:DNA restriction-modification system"/>
    <property type="evidence" value="ECO:0007669"/>
    <property type="project" value="UniProtKB-KW"/>
</dbReference>
<dbReference type="PROSITE" id="PS51679">
    <property type="entry name" value="SAM_MT_C5"/>
    <property type="match status" value="1"/>
</dbReference>
<dbReference type="InterPro" id="IPR001525">
    <property type="entry name" value="C5_MeTfrase"/>
</dbReference>
<comment type="catalytic activity">
    <reaction evidence="6">
        <text>a 2'-deoxycytidine in DNA + S-adenosyl-L-methionine = a 5-methyl-2'-deoxycytidine in DNA + S-adenosyl-L-homocysteine + H(+)</text>
        <dbReference type="Rhea" id="RHEA:13681"/>
        <dbReference type="Rhea" id="RHEA-COMP:11369"/>
        <dbReference type="Rhea" id="RHEA-COMP:11370"/>
        <dbReference type="ChEBI" id="CHEBI:15378"/>
        <dbReference type="ChEBI" id="CHEBI:57856"/>
        <dbReference type="ChEBI" id="CHEBI:59789"/>
        <dbReference type="ChEBI" id="CHEBI:85452"/>
        <dbReference type="ChEBI" id="CHEBI:85454"/>
        <dbReference type="EC" id="2.1.1.37"/>
    </reaction>
</comment>
<keyword evidence="3 7" id="KW-0808">Transferase</keyword>
<comment type="similarity">
    <text evidence="7 8">Belongs to the class I-like SAM-binding methyltransferase superfamily. C5-methyltransferase family.</text>
</comment>
<evidence type="ECO:0000313" key="10">
    <source>
        <dbReference type="Proteomes" id="UP000823934"/>
    </source>
</evidence>
<dbReference type="InterPro" id="IPR050390">
    <property type="entry name" value="C5-Methyltransferase"/>
</dbReference>
<protein>
    <recommendedName>
        <fullName evidence="1">DNA (cytosine-5-)-methyltransferase</fullName>
        <ecNumber evidence="1">2.1.1.37</ecNumber>
    </recommendedName>
</protein>
<dbReference type="Pfam" id="PF00145">
    <property type="entry name" value="DNA_methylase"/>
    <property type="match status" value="1"/>
</dbReference>
<evidence type="ECO:0000256" key="5">
    <source>
        <dbReference type="ARBA" id="ARBA00022747"/>
    </source>
</evidence>
<comment type="caution">
    <text evidence="9">The sequence shown here is derived from an EMBL/GenBank/DDBJ whole genome shotgun (WGS) entry which is preliminary data.</text>
</comment>
<accession>A0A9D1TU25</accession>
<feature type="active site" evidence="7">
    <location>
        <position position="86"/>
    </location>
</feature>
<evidence type="ECO:0000256" key="4">
    <source>
        <dbReference type="ARBA" id="ARBA00022691"/>
    </source>
</evidence>
<dbReference type="GO" id="GO:0044027">
    <property type="term" value="P:negative regulation of gene expression via chromosomal CpG island methylation"/>
    <property type="evidence" value="ECO:0007669"/>
    <property type="project" value="TreeGrafter"/>
</dbReference>
<dbReference type="Proteomes" id="UP000823934">
    <property type="component" value="Unassembled WGS sequence"/>
</dbReference>
<dbReference type="SUPFAM" id="SSF53335">
    <property type="entry name" value="S-adenosyl-L-methionine-dependent methyltransferases"/>
    <property type="match status" value="1"/>
</dbReference>
<reference evidence="9" key="1">
    <citation type="journal article" date="2021" name="PeerJ">
        <title>Extensive microbial diversity within the chicken gut microbiome revealed by metagenomics and culture.</title>
        <authorList>
            <person name="Gilroy R."/>
            <person name="Ravi A."/>
            <person name="Getino M."/>
            <person name="Pursley I."/>
            <person name="Horton D.L."/>
            <person name="Alikhan N.F."/>
            <person name="Baker D."/>
            <person name="Gharbi K."/>
            <person name="Hall N."/>
            <person name="Watson M."/>
            <person name="Adriaenssens E.M."/>
            <person name="Foster-Nyarko E."/>
            <person name="Jarju S."/>
            <person name="Secka A."/>
            <person name="Antonio M."/>
            <person name="Oren A."/>
            <person name="Chaudhuri R.R."/>
            <person name="La Ragione R."/>
            <person name="Hildebrand F."/>
            <person name="Pallen M.J."/>
        </authorList>
    </citation>
    <scope>NUCLEOTIDE SEQUENCE</scope>
    <source>
        <strain evidence="9">CHK160-9182</strain>
    </source>
</reference>
<dbReference type="EC" id="2.1.1.37" evidence="1"/>
<dbReference type="GO" id="GO:0032259">
    <property type="term" value="P:methylation"/>
    <property type="evidence" value="ECO:0007669"/>
    <property type="project" value="UniProtKB-KW"/>
</dbReference>
<dbReference type="PANTHER" id="PTHR10629">
    <property type="entry name" value="CYTOSINE-SPECIFIC METHYLTRANSFERASE"/>
    <property type="match status" value="1"/>
</dbReference>
<dbReference type="Gene3D" id="3.40.50.150">
    <property type="entry name" value="Vaccinia Virus protein VP39"/>
    <property type="match status" value="1"/>
</dbReference>
<evidence type="ECO:0000256" key="3">
    <source>
        <dbReference type="ARBA" id="ARBA00022679"/>
    </source>
</evidence>
<evidence type="ECO:0000256" key="7">
    <source>
        <dbReference type="PROSITE-ProRule" id="PRU01016"/>
    </source>
</evidence>
<keyword evidence="4 7" id="KW-0949">S-adenosyl-L-methionine</keyword>
<proteinExistence type="inferred from homology"/>
<dbReference type="Gene3D" id="3.90.120.10">
    <property type="entry name" value="DNA Methylase, subunit A, domain 2"/>
    <property type="match status" value="1"/>
</dbReference>
<evidence type="ECO:0000256" key="8">
    <source>
        <dbReference type="RuleBase" id="RU000416"/>
    </source>
</evidence>
<name>A0A9D1TU25_9GAMM</name>
<evidence type="ECO:0000313" key="9">
    <source>
        <dbReference type="EMBL" id="HIW06230.1"/>
    </source>
</evidence>
<dbReference type="EMBL" id="DXHP01000063">
    <property type="protein sequence ID" value="HIW06230.1"/>
    <property type="molecule type" value="Genomic_DNA"/>
</dbReference>
<dbReference type="PRINTS" id="PR00105">
    <property type="entry name" value="C5METTRFRASE"/>
</dbReference>
<organism evidence="9 10">
    <name type="scientific">Candidatus Ignatzschineria merdigallinarum</name>
    <dbReference type="NCBI Taxonomy" id="2838621"/>
    <lineage>
        <taxon>Bacteria</taxon>
        <taxon>Pseudomonadati</taxon>
        <taxon>Pseudomonadota</taxon>
        <taxon>Gammaproteobacteria</taxon>
        <taxon>Cardiobacteriales</taxon>
        <taxon>Ignatzschineriaceae</taxon>
        <taxon>Ignatzschineria</taxon>
    </lineage>
</organism>
<evidence type="ECO:0000256" key="1">
    <source>
        <dbReference type="ARBA" id="ARBA00011975"/>
    </source>
</evidence>
<gene>
    <name evidence="9" type="ORF">H9889_02755</name>
</gene>
<dbReference type="AlphaFoldDB" id="A0A9D1TU25"/>